<evidence type="ECO:0000313" key="2">
    <source>
        <dbReference type="Proteomes" id="UP001345219"/>
    </source>
</evidence>
<comment type="caution">
    <text evidence="1">The sequence shown here is derived from an EMBL/GenBank/DDBJ whole genome shotgun (WGS) entry which is preliminary data.</text>
</comment>
<accession>A0AAN7QST3</accession>
<organism evidence="1 2">
    <name type="scientific">Trapa incisa</name>
    <dbReference type="NCBI Taxonomy" id="236973"/>
    <lineage>
        <taxon>Eukaryota</taxon>
        <taxon>Viridiplantae</taxon>
        <taxon>Streptophyta</taxon>
        <taxon>Embryophyta</taxon>
        <taxon>Tracheophyta</taxon>
        <taxon>Spermatophyta</taxon>
        <taxon>Magnoliopsida</taxon>
        <taxon>eudicotyledons</taxon>
        <taxon>Gunneridae</taxon>
        <taxon>Pentapetalae</taxon>
        <taxon>rosids</taxon>
        <taxon>malvids</taxon>
        <taxon>Myrtales</taxon>
        <taxon>Lythraceae</taxon>
        <taxon>Trapa</taxon>
    </lineage>
</organism>
<sequence>MMSCCRRCGGSNSEVVFQAAPARKKTKSESGGRRRMDAGWKCFDQTSSYLGQISLESHVLLRQRLALSPQVGTPSDHTSNEKRVTQPWNIMTTYGAKGLVLYEALLQK</sequence>
<dbReference type="Proteomes" id="UP001345219">
    <property type="component" value="Chromosome 18"/>
</dbReference>
<name>A0AAN7QST3_9MYRT</name>
<gene>
    <name evidence="1" type="ORF">SAY87_024122</name>
</gene>
<dbReference type="EMBL" id="JAXIOK010000003">
    <property type="protein sequence ID" value="KAK4776161.1"/>
    <property type="molecule type" value="Genomic_DNA"/>
</dbReference>
<reference evidence="1 2" key="1">
    <citation type="journal article" date="2023" name="Hortic Res">
        <title>Pangenome of water caltrop reveals structural variations and asymmetric subgenome divergence after allopolyploidization.</title>
        <authorList>
            <person name="Zhang X."/>
            <person name="Chen Y."/>
            <person name="Wang L."/>
            <person name="Yuan Y."/>
            <person name="Fang M."/>
            <person name="Shi L."/>
            <person name="Lu R."/>
            <person name="Comes H.P."/>
            <person name="Ma Y."/>
            <person name="Chen Y."/>
            <person name="Huang G."/>
            <person name="Zhou Y."/>
            <person name="Zheng Z."/>
            <person name="Qiu Y."/>
        </authorList>
    </citation>
    <scope>NUCLEOTIDE SEQUENCE [LARGE SCALE GENOMIC DNA]</scope>
    <source>
        <tissue evidence="1">Roots</tissue>
    </source>
</reference>
<dbReference type="AlphaFoldDB" id="A0AAN7QST3"/>
<proteinExistence type="predicted"/>
<evidence type="ECO:0000313" key="1">
    <source>
        <dbReference type="EMBL" id="KAK4776161.1"/>
    </source>
</evidence>
<keyword evidence="2" id="KW-1185">Reference proteome</keyword>
<protein>
    <submittedName>
        <fullName evidence="1">Uncharacterized protein</fullName>
    </submittedName>
</protein>